<evidence type="ECO:0000259" key="4">
    <source>
        <dbReference type="PROSITE" id="PS50949"/>
    </source>
</evidence>
<dbReference type="SMART" id="SM00895">
    <property type="entry name" value="FCD"/>
    <property type="match status" value="1"/>
</dbReference>
<evidence type="ECO:0000256" key="1">
    <source>
        <dbReference type="ARBA" id="ARBA00023015"/>
    </source>
</evidence>
<dbReference type="Pfam" id="PF07729">
    <property type="entry name" value="FCD"/>
    <property type="match status" value="1"/>
</dbReference>
<keyword evidence="2" id="KW-0238">DNA-binding</keyword>
<accession>A0ABV7D4H5</accession>
<gene>
    <name evidence="5" type="ORF">ACFOKA_08540</name>
</gene>
<dbReference type="Proteomes" id="UP001595444">
    <property type="component" value="Unassembled WGS sequence"/>
</dbReference>
<proteinExistence type="predicted"/>
<dbReference type="PANTHER" id="PTHR43537">
    <property type="entry name" value="TRANSCRIPTIONAL REGULATOR, GNTR FAMILY"/>
    <property type="match status" value="1"/>
</dbReference>
<dbReference type="Gene3D" id="1.20.120.530">
    <property type="entry name" value="GntR ligand-binding domain-like"/>
    <property type="match status" value="1"/>
</dbReference>
<name>A0ABV7D4H5_9PROT</name>
<evidence type="ECO:0000256" key="2">
    <source>
        <dbReference type="ARBA" id="ARBA00023125"/>
    </source>
</evidence>
<sequence length="241" mass="25878">MNMHNGDEKGSLVKKAMQAVTFHIKDNRLRVGDTLPGEGHFVAALGVSKAVMREAFGALAALQLIDVANGRKPKVGAIDGTLIATSLNHAVDTAQITVPEVWDVRRTIEIRTATLAAVSRTEAEAIQIMNLADAIASEDDDLKAMTRHDIAFHEAIARASHNALFIQIVTSFAPLMEVAVPTAWQTRKAEEQKSVMIERHTDVATAIANRDPEAAGQAMKAHFDASIGDLLRGLAGPYVGL</sequence>
<evidence type="ECO:0000313" key="6">
    <source>
        <dbReference type="Proteomes" id="UP001595444"/>
    </source>
</evidence>
<evidence type="ECO:0000256" key="3">
    <source>
        <dbReference type="ARBA" id="ARBA00023163"/>
    </source>
</evidence>
<dbReference type="PANTHER" id="PTHR43537:SF5">
    <property type="entry name" value="UXU OPERON TRANSCRIPTIONAL REGULATOR"/>
    <property type="match status" value="1"/>
</dbReference>
<dbReference type="Pfam" id="PF00392">
    <property type="entry name" value="GntR"/>
    <property type="match status" value="1"/>
</dbReference>
<keyword evidence="6" id="KW-1185">Reference proteome</keyword>
<keyword evidence="1" id="KW-0805">Transcription regulation</keyword>
<reference evidence="6" key="1">
    <citation type="journal article" date="2019" name="Int. J. Syst. Evol. Microbiol.">
        <title>The Global Catalogue of Microorganisms (GCM) 10K type strain sequencing project: providing services to taxonomists for standard genome sequencing and annotation.</title>
        <authorList>
            <consortium name="The Broad Institute Genomics Platform"/>
            <consortium name="The Broad Institute Genome Sequencing Center for Infectious Disease"/>
            <person name="Wu L."/>
            <person name="Ma J."/>
        </authorList>
    </citation>
    <scope>NUCLEOTIDE SEQUENCE [LARGE SCALE GENOMIC DNA]</scope>
    <source>
        <strain evidence="6">KCTC 62164</strain>
    </source>
</reference>
<dbReference type="SUPFAM" id="SSF46785">
    <property type="entry name" value="Winged helix' DNA-binding domain"/>
    <property type="match status" value="1"/>
</dbReference>
<dbReference type="EMBL" id="JBHRSL010000006">
    <property type="protein sequence ID" value="MFC3051951.1"/>
    <property type="molecule type" value="Genomic_DNA"/>
</dbReference>
<evidence type="ECO:0000313" key="5">
    <source>
        <dbReference type="EMBL" id="MFC3051951.1"/>
    </source>
</evidence>
<dbReference type="RefSeq" id="WP_194215367.1">
    <property type="nucleotide sequence ID" value="NZ_CP061205.1"/>
</dbReference>
<comment type="caution">
    <text evidence="5">The sequence shown here is derived from an EMBL/GenBank/DDBJ whole genome shotgun (WGS) entry which is preliminary data.</text>
</comment>
<dbReference type="InterPro" id="IPR008920">
    <property type="entry name" value="TF_FadR/GntR_C"/>
</dbReference>
<dbReference type="SUPFAM" id="SSF48008">
    <property type="entry name" value="GntR ligand-binding domain-like"/>
    <property type="match status" value="1"/>
</dbReference>
<protein>
    <submittedName>
        <fullName evidence="5">FadR/GntR family transcriptional regulator</fullName>
    </submittedName>
</protein>
<keyword evidence="3" id="KW-0804">Transcription</keyword>
<dbReference type="InterPro" id="IPR011711">
    <property type="entry name" value="GntR_C"/>
</dbReference>
<organism evidence="5 6">
    <name type="scientific">Kordiimonas pumila</name>
    <dbReference type="NCBI Taxonomy" id="2161677"/>
    <lineage>
        <taxon>Bacteria</taxon>
        <taxon>Pseudomonadati</taxon>
        <taxon>Pseudomonadota</taxon>
        <taxon>Alphaproteobacteria</taxon>
        <taxon>Kordiimonadales</taxon>
        <taxon>Kordiimonadaceae</taxon>
        <taxon>Kordiimonas</taxon>
    </lineage>
</organism>
<dbReference type="InterPro" id="IPR036388">
    <property type="entry name" value="WH-like_DNA-bd_sf"/>
</dbReference>
<dbReference type="PROSITE" id="PS50949">
    <property type="entry name" value="HTH_GNTR"/>
    <property type="match status" value="1"/>
</dbReference>
<dbReference type="InterPro" id="IPR000524">
    <property type="entry name" value="Tscrpt_reg_HTH_GntR"/>
</dbReference>
<feature type="domain" description="HTH gntR-type" evidence="4">
    <location>
        <begin position="10"/>
        <end position="86"/>
    </location>
</feature>
<dbReference type="Gene3D" id="1.10.10.10">
    <property type="entry name" value="Winged helix-like DNA-binding domain superfamily/Winged helix DNA-binding domain"/>
    <property type="match status" value="1"/>
</dbReference>
<dbReference type="InterPro" id="IPR036390">
    <property type="entry name" value="WH_DNA-bd_sf"/>
</dbReference>